<gene>
    <name evidence="1" type="primary">g12450</name>
    <name evidence="1" type="ORF">NpPPO83_00012450</name>
</gene>
<dbReference type="Proteomes" id="UP001165186">
    <property type="component" value="Unassembled WGS sequence"/>
</dbReference>
<reference evidence="1" key="1">
    <citation type="submission" date="2024-09" db="EMBL/GenBank/DDBJ databases">
        <title>Draft Genome Sequences of Neofusicoccum parvum.</title>
        <authorList>
            <person name="Ashida A."/>
            <person name="Camagna M."/>
            <person name="Tanaka A."/>
            <person name="Takemoto D."/>
        </authorList>
    </citation>
    <scope>NUCLEOTIDE SEQUENCE</scope>
    <source>
        <strain evidence="1">PPO83</strain>
    </source>
</reference>
<proteinExistence type="predicted"/>
<evidence type="ECO:0000313" key="1">
    <source>
        <dbReference type="EMBL" id="GME22165.1"/>
    </source>
</evidence>
<accession>A0ACB5RNT2</accession>
<evidence type="ECO:0000313" key="2">
    <source>
        <dbReference type="Proteomes" id="UP001165186"/>
    </source>
</evidence>
<organism evidence="1 2">
    <name type="scientific">Neofusicoccum parvum</name>
    <dbReference type="NCBI Taxonomy" id="310453"/>
    <lineage>
        <taxon>Eukaryota</taxon>
        <taxon>Fungi</taxon>
        <taxon>Dikarya</taxon>
        <taxon>Ascomycota</taxon>
        <taxon>Pezizomycotina</taxon>
        <taxon>Dothideomycetes</taxon>
        <taxon>Dothideomycetes incertae sedis</taxon>
        <taxon>Botryosphaeriales</taxon>
        <taxon>Botryosphaeriaceae</taxon>
        <taxon>Neofusicoccum</taxon>
    </lineage>
</organism>
<comment type="caution">
    <text evidence="1">The sequence shown here is derived from an EMBL/GenBank/DDBJ whole genome shotgun (WGS) entry which is preliminary data.</text>
</comment>
<name>A0ACB5RNT2_9PEZI</name>
<keyword evidence="2" id="KW-1185">Reference proteome</keyword>
<sequence length="404" mass="45166">MSLGRPDTLPSIHHYAAKLRSAQQLQMDVDALDYAAFEDRLTQTVHELRQRVEQQQRALNELRTSSRQPALHAPSADPRERLRQLRTLKGAYERLTPAEPYLPSPPSVLPTLLATQTTQQGISGAKDAIKSTRANLATAQKELEQEDRNLQDANAITQSMETRIELLRCQDQERSAKPASQLAKELLTSTRKRHQRYDVESRRLQSALEAFVEEHLAALVAAEELGGPVVGELMDVDDDMLAAGFSHQGKPKPLKQGKAAVDKRQRRIDEIWGGAGASSDEPLNEKDAAATEVRSLIEELLRALLGERDGGEKSVAMAKSKNSSQHNQSKKAHRNGIKKPKTNRYPSLKGVDPKFRRNHRHALHGTMRALVRIPWISKKHVRTFMADTNGNTQKEVKEGKREAA</sequence>
<dbReference type="EMBL" id="BSXG01000001">
    <property type="protein sequence ID" value="GME22165.1"/>
    <property type="molecule type" value="Genomic_DNA"/>
</dbReference>
<protein>
    <submittedName>
        <fullName evidence="1">Uncharacterized protein</fullName>
    </submittedName>
</protein>